<evidence type="ECO:0000313" key="5">
    <source>
        <dbReference type="EMBL" id="TQM61850.1"/>
    </source>
</evidence>
<dbReference type="InterPro" id="IPR016032">
    <property type="entry name" value="Sig_transdc_resp-reg_C-effctor"/>
</dbReference>
<dbReference type="Pfam" id="PF25873">
    <property type="entry name" value="WHD_MalT"/>
    <property type="match status" value="1"/>
</dbReference>
<dbReference type="InterPro" id="IPR011990">
    <property type="entry name" value="TPR-like_helical_dom_sf"/>
</dbReference>
<dbReference type="GO" id="GO:0003677">
    <property type="term" value="F:DNA binding"/>
    <property type="evidence" value="ECO:0007669"/>
    <property type="project" value="UniProtKB-KW"/>
</dbReference>
<dbReference type="PRINTS" id="PR00038">
    <property type="entry name" value="HTHLUXR"/>
</dbReference>
<keyword evidence="1" id="KW-0805">Transcription regulation</keyword>
<dbReference type="GO" id="GO:0006355">
    <property type="term" value="P:regulation of DNA-templated transcription"/>
    <property type="evidence" value="ECO:0007669"/>
    <property type="project" value="InterPro"/>
</dbReference>
<protein>
    <submittedName>
        <fullName evidence="5">LuxR family maltose regulon positive regulatory protein</fullName>
    </submittedName>
</protein>
<evidence type="ECO:0000256" key="3">
    <source>
        <dbReference type="ARBA" id="ARBA00023163"/>
    </source>
</evidence>
<dbReference type="Gene3D" id="1.10.10.10">
    <property type="entry name" value="Winged helix-like DNA-binding domain superfamily/Winged helix DNA-binding domain"/>
    <property type="match status" value="1"/>
</dbReference>
<dbReference type="Gene3D" id="1.25.40.10">
    <property type="entry name" value="Tetratricopeptide repeat domain"/>
    <property type="match status" value="1"/>
</dbReference>
<keyword evidence="6" id="KW-1185">Reference proteome</keyword>
<evidence type="ECO:0000256" key="2">
    <source>
        <dbReference type="ARBA" id="ARBA00023125"/>
    </source>
</evidence>
<feature type="domain" description="HTH luxR-type" evidence="4">
    <location>
        <begin position="801"/>
        <end position="866"/>
    </location>
</feature>
<dbReference type="AlphaFoldDB" id="A0A543HU73"/>
<dbReference type="SUPFAM" id="SSF48452">
    <property type="entry name" value="TPR-like"/>
    <property type="match status" value="1"/>
</dbReference>
<dbReference type="SMART" id="SM00421">
    <property type="entry name" value="HTH_LUXR"/>
    <property type="match status" value="1"/>
</dbReference>
<dbReference type="Proteomes" id="UP000316747">
    <property type="component" value="Unassembled WGS sequence"/>
</dbReference>
<evidence type="ECO:0000259" key="4">
    <source>
        <dbReference type="PROSITE" id="PS50043"/>
    </source>
</evidence>
<gene>
    <name evidence="5" type="ORF">FBY41_1870</name>
</gene>
<dbReference type="PANTHER" id="PTHR44688:SF16">
    <property type="entry name" value="DNA-BINDING TRANSCRIPTIONAL ACTIVATOR DEVR_DOSR"/>
    <property type="match status" value="1"/>
</dbReference>
<accession>A0A543HU73</accession>
<dbReference type="InterPro" id="IPR059106">
    <property type="entry name" value="WHD_MalT"/>
</dbReference>
<dbReference type="CDD" id="cd06170">
    <property type="entry name" value="LuxR_C_like"/>
    <property type="match status" value="1"/>
</dbReference>
<dbReference type="InterPro" id="IPR000792">
    <property type="entry name" value="Tscrpt_reg_LuxR_C"/>
</dbReference>
<name>A0A543HU73_9MICO</name>
<keyword evidence="3" id="KW-0804">Transcription</keyword>
<dbReference type="PANTHER" id="PTHR44688">
    <property type="entry name" value="DNA-BINDING TRANSCRIPTIONAL ACTIVATOR DEVR_DOSR"/>
    <property type="match status" value="1"/>
</dbReference>
<dbReference type="InterPro" id="IPR027417">
    <property type="entry name" value="P-loop_NTPase"/>
</dbReference>
<organism evidence="5 6">
    <name type="scientific">Humibacillus xanthopallidus</name>
    <dbReference type="NCBI Taxonomy" id="412689"/>
    <lineage>
        <taxon>Bacteria</taxon>
        <taxon>Bacillati</taxon>
        <taxon>Actinomycetota</taxon>
        <taxon>Actinomycetes</taxon>
        <taxon>Micrococcales</taxon>
        <taxon>Intrasporangiaceae</taxon>
        <taxon>Humibacillus</taxon>
    </lineage>
</organism>
<evidence type="ECO:0000256" key="1">
    <source>
        <dbReference type="ARBA" id="ARBA00023015"/>
    </source>
</evidence>
<dbReference type="SUPFAM" id="SSF52540">
    <property type="entry name" value="P-loop containing nucleoside triphosphate hydrolases"/>
    <property type="match status" value="1"/>
</dbReference>
<dbReference type="SUPFAM" id="SSF46894">
    <property type="entry name" value="C-terminal effector domain of the bipartite response regulators"/>
    <property type="match status" value="1"/>
</dbReference>
<dbReference type="EMBL" id="VFPM01000002">
    <property type="protein sequence ID" value="TQM61850.1"/>
    <property type="molecule type" value="Genomic_DNA"/>
</dbReference>
<evidence type="ECO:0000313" key="6">
    <source>
        <dbReference type="Proteomes" id="UP000316747"/>
    </source>
</evidence>
<dbReference type="PROSITE" id="PS50043">
    <property type="entry name" value="HTH_LUXR_2"/>
    <property type="match status" value="1"/>
</dbReference>
<proteinExistence type="predicted"/>
<sequence length="868" mass="93125">MTMYSAFRARKFVVPDLPPRHVPRPRLISALAAATERPLTVVAAGPASGKTVAVSEWVRSRRAPTAWVSLEPADNASGPFWGLVDEALEQVGRAVPSDIGGGRPAPEETLERLAAVVSADDPLYLVLDDAHVLRDPGLVQQLDALLQLPLPGLHVILSARSDPLVALHRYRIAGLLSELRAVDLAMSPTEVDDLIAAHGLALDPSARALLMERTEGWVAGLRLSMVRMESSDRPEDFVTAFAMDRGSIGEFLLEEVLASLDPHSRRMLIRTSVCEAICGSLADAICDDTGGADILARLAQGGSFVSPLEHEMGWYRYHPLMREVLVHLLASEPATLRRLVNARAARWHDERGNLVEALHHAVTAHDCGHAADLLSRGAFSRIFLGSGERVVSDLQGFVQTPRSHLEGDVAAGTERVLLTAAQAAVAGATGEMTALRTQLLLIGDEPEAPGTRMLADYARLVLAMHDGYADTATMVAERMTAEDPDGPFGAFALSQIGAIALWCGNEDRAIEYLTRALTRAHGLGMTPLALECIGLLGIQHCSLGRVATAEDYVMEGSRLVRSHPRLTGRAQAALFVAAGEVAIARGRLDEFELAMERASDALGNGADPALSSTVTLLRAKALQAVGQYVGAMTLLVEDPSLRSPGSFNLVTVGRTMTAELSSLSGWPLRPPDEVVAAAASNHHVSGLVGIARARAELASGQLDSAERHVRRVVASSRPAPSLPVLVEAVLIGSEVALAAGDERRAVERVTHAIDLGNNGGVVLPFVEAARRLLPLITRHHGLEERWPIPLEGMTHEIPNARTTLPESLTDRELSVLRWLTTTLSVSEIADELCLSINTIKTHVAAVYRKLGVGRRRDAVARGRELRLL</sequence>
<comment type="caution">
    <text evidence="5">The sequence shown here is derived from an EMBL/GenBank/DDBJ whole genome shotgun (WGS) entry which is preliminary data.</text>
</comment>
<dbReference type="InterPro" id="IPR036388">
    <property type="entry name" value="WH-like_DNA-bd_sf"/>
</dbReference>
<reference evidence="5 6" key="1">
    <citation type="submission" date="2019-06" db="EMBL/GenBank/DDBJ databases">
        <title>Genome sequencing of plant associated microbes to promote plant fitness in Sorghum bicolor and Oryza sativa.</title>
        <authorList>
            <person name="Coleman-Derr D."/>
        </authorList>
    </citation>
    <scope>NUCLEOTIDE SEQUENCE [LARGE SCALE GENOMIC DNA]</scope>
    <source>
        <strain evidence="5 6">KV-663</strain>
    </source>
</reference>
<dbReference type="Pfam" id="PF00196">
    <property type="entry name" value="GerE"/>
    <property type="match status" value="1"/>
</dbReference>
<keyword evidence="2" id="KW-0238">DNA-binding</keyword>